<feature type="non-terminal residue" evidence="2">
    <location>
        <position position="132"/>
    </location>
</feature>
<accession>A0ABR2Z4W1</accession>
<comment type="caution">
    <text evidence="2">The sequence shown here is derived from an EMBL/GenBank/DDBJ whole genome shotgun (WGS) entry which is preliminary data.</text>
</comment>
<dbReference type="InterPro" id="IPR025165">
    <property type="entry name" value="DUF4100"/>
</dbReference>
<dbReference type="Pfam" id="PF13352">
    <property type="entry name" value="DUF4100"/>
    <property type="match status" value="1"/>
</dbReference>
<evidence type="ECO:0000313" key="2">
    <source>
        <dbReference type="EMBL" id="KAL0056526.1"/>
    </source>
</evidence>
<sequence length="132" mass="14826">MKDESKNKEKFHITSKVADGLDSQALFQLLMDKKVECTVAELLGASPALAKLMNESTRTRRDYYTKSAEYSHDTDSPCDCFDYSTSKASFVDDDDDIETVEMVLRENATDSVYKLSNLTVDDANSVFELLAE</sequence>
<proteinExistence type="predicted"/>
<name>A0ABR2Z4W1_9AGAR</name>
<protein>
    <recommendedName>
        <fullName evidence="1">DUF4100 domain-containing protein</fullName>
    </recommendedName>
</protein>
<gene>
    <name evidence="2" type="ORF">AAF712_016869</name>
</gene>
<dbReference type="EMBL" id="JBBXMP010001496">
    <property type="protein sequence ID" value="KAL0056526.1"/>
    <property type="molecule type" value="Genomic_DNA"/>
</dbReference>
<organism evidence="2 3">
    <name type="scientific">Marasmius tenuissimus</name>
    <dbReference type="NCBI Taxonomy" id="585030"/>
    <lineage>
        <taxon>Eukaryota</taxon>
        <taxon>Fungi</taxon>
        <taxon>Dikarya</taxon>
        <taxon>Basidiomycota</taxon>
        <taxon>Agaricomycotina</taxon>
        <taxon>Agaricomycetes</taxon>
        <taxon>Agaricomycetidae</taxon>
        <taxon>Agaricales</taxon>
        <taxon>Marasmiineae</taxon>
        <taxon>Marasmiaceae</taxon>
        <taxon>Marasmius</taxon>
    </lineage>
</organism>
<dbReference type="Proteomes" id="UP001437256">
    <property type="component" value="Unassembled WGS sequence"/>
</dbReference>
<keyword evidence="3" id="KW-1185">Reference proteome</keyword>
<reference evidence="2 3" key="1">
    <citation type="submission" date="2024-05" db="EMBL/GenBank/DDBJ databases">
        <title>A draft genome resource for the thread blight pathogen Marasmius tenuissimus strain MS-2.</title>
        <authorList>
            <person name="Yulfo-Soto G.E."/>
            <person name="Baruah I.K."/>
            <person name="Amoako-Attah I."/>
            <person name="Bukari Y."/>
            <person name="Meinhardt L.W."/>
            <person name="Bailey B.A."/>
            <person name="Cohen S.P."/>
        </authorList>
    </citation>
    <scope>NUCLEOTIDE SEQUENCE [LARGE SCALE GENOMIC DNA]</scope>
    <source>
        <strain evidence="2 3">MS-2</strain>
    </source>
</reference>
<evidence type="ECO:0000259" key="1">
    <source>
        <dbReference type="Pfam" id="PF13352"/>
    </source>
</evidence>
<feature type="domain" description="DUF4100" evidence="1">
    <location>
        <begin position="1"/>
        <end position="66"/>
    </location>
</feature>
<evidence type="ECO:0000313" key="3">
    <source>
        <dbReference type="Proteomes" id="UP001437256"/>
    </source>
</evidence>